<evidence type="ECO:0000313" key="1">
    <source>
        <dbReference type="EMBL" id="KAI9510313.1"/>
    </source>
</evidence>
<protein>
    <submittedName>
        <fullName evidence="1">Uncharacterized protein</fullName>
    </submittedName>
</protein>
<accession>A0ACC0UFB2</accession>
<comment type="caution">
    <text evidence="1">The sequence shown here is derived from an EMBL/GenBank/DDBJ whole genome shotgun (WGS) entry which is preliminary data.</text>
</comment>
<dbReference type="EMBL" id="JAGFNK010000045">
    <property type="protein sequence ID" value="KAI9510313.1"/>
    <property type="molecule type" value="Genomic_DNA"/>
</dbReference>
<sequence>MASLVDSPLPLDSPPLNNTLPPAPRLQPQAPPSLPSTPGLDIPGAFPREDSASFAVESRPAPRQKSSQTSRARSYLPPGVASYLSGAKAFSLPSTEKEGVMPGEHHDGVGPLPGSISETSVAKLPDERFESAGQPGPSVHPLATGVAAPSLPSQETEGVRPGERHGGVDLPLPSSSSETSVAKLPDERPRPQGAAVDAPGIVDLGTQVHRNADDRDDPSRVRRESKEVFEGADAEDIPADSKFKEEVAAAEEKKGFERKRESYRSAEERLGTGAAGVPTQRKGRSSSDSDASNHKKASVMNKVKGEMKVLLGKASRNKEKVEEGEKLKQGLD</sequence>
<reference evidence="1" key="1">
    <citation type="submission" date="2021-03" db="EMBL/GenBank/DDBJ databases">
        <title>Evolutionary priming and transition to the ectomycorrhizal habit in an iconic lineage of mushroom-forming fungi: is preadaptation a requirement?</title>
        <authorList>
            <consortium name="DOE Joint Genome Institute"/>
            <person name="Looney B.P."/>
            <person name="Miyauchi S."/>
            <person name="Morin E."/>
            <person name="Drula E."/>
            <person name="Courty P.E."/>
            <person name="Chicoki N."/>
            <person name="Fauchery L."/>
            <person name="Kohler A."/>
            <person name="Kuo A."/>
            <person name="LaButti K."/>
            <person name="Pangilinan J."/>
            <person name="Lipzen A."/>
            <person name="Riley R."/>
            <person name="Andreopoulos W."/>
            <person name="He G."/>
            <person name="Johnson J."/>
            <person name="Barry K.W."/>
            <person name="Grigoriev I.V."/>
            <person name="Nagy L."/>
            <person name="Hibbett D."/>
            <person name="Henrissat B."/>
            <person name="Matheny P.B."/>
            <person name="Labbe J."/>
            <person name="Martin A.F."/>
        </authorList>
    </citation>
    <scope>NUCLEOTIDE SEQUENCE</scope>
    <source>
        <strain evidence="1">BPL698</strain>
    </source>
</reference>
<evidence type="ECO:0000313" key="2">
    <source>
        <dbReference type="Proteomes" id="UP001207468"/>
    </source>
</evidence>
<keyword evidence="2" id="KW-1185">Reference proteome</keyword>
<proteinExistence type="predicted"/>
<dbReference type="Proteomes" id="UP001207468">
    <property type="component" value="Unassembled WGS sequence"/>
</dbReference>
<organism evidence="1 2">
    <name type="scientific">Russula earlei</name>
    <dbReference type="NCBI Taxonomy" id="71964"/>
    <lineage>
        <taxon>Eukaryota</taxon>
        <taxon>Fungi</taxon>
        <taxon>Dikarya</taxon>
        <taxon>Basidiomycota</taxon>
        <taxon>Agaricomycotina</taxon>
        <taxon>Agaricomycetes</taxon>
        <taxon>Russulales</taxon>
        <taxon>Russulaceae</taxon>
        <taxon>Russula</taxon>
    </lineage>
</organism>
<gene>
    <name evidence="1" type="ORF">F5148DRAFT_1337750</name>
</gene>
<name>A0ACC0UFB2_9AGAM</name>